<feature type="transmembrane region" description="Helical" evidence="1">
    <location>
        <begin position="301"/>
        <end position="318"/>
    </location>
</feature>
<evidence type="ECO:0000313" key="4">
    <source>
        <dbReference type="EMBL" id="MBR9726594.1"/>
    </source>
</evidence>
<evidence type="ECO:0000259" key="3">
    <source>
        <dbReference type="Pfam" id="PF13401"/>
    </source>
</evidence>
<evidence type="ECO:0000256" key="1">
    <source>
        <dbReference type="SAM" id="Phobius"/>
    </source>
</evidence>
<evidence type="ECO:0000313" key="5">
    <source>
        <dbReference type="Proteomes" id="UP000811844"/>
    </source>
</evidence>
<dbReference type="RefSeq" id="WP_153661084.1">
    <property type="nucleotide sequence ID" value="NZ_JAAIKR010000001.1"/>
</dbReference>
<feature type="transmembrane region" description="Helical" evidence="1">
    <location>
        <begin position="260"/>
        <end position="280"/>
    </location>
</feature>
<evidence type="ECO:0000256" key="2">
    <source>
        <dbReference type="SAM" id="SignalP"/>
    </source>
</evidence>
<protein>
    <submittedName>
        <fullName evidence="4">ATP-binding protein</fullName>
    </submittedName>
</protein>
<feature type="transmembrane region" description="Helical" evidence="1">
    <location>
        <begin position="173"/>
        <end position="193"/>
    </location>
</feature>
<dbReference type="EMBL" id="JAAIKR010000001">
    <property type="protein sequence ID" value="MBR9726594.1"/>
    <property type="molecule type" value="Genomic_DNA"/>
</dbReference>
<accession>A0ABS5HXV6</accession>
<keyword evidence="5" id="KW-1185">Reference proteome</keyword>
<feature type="transmembrane region" description="Helical" evidence="1">
    <location>
        <begin position="376"/>
        <end position="395"/>
    </location>
</feature>
<dbReference type="InterPro" id="IPR027417">
    <property type="entry name" value="P-loop_NTPase"/>
</dbReference>
<dbReference type="Pfam" id="PF13401">
    <property type="entry name" value="AAA_22"/>
    <property type="match status" value="1"/>
</dbReference>
<comment type="caution">
    <text evidence="4">The sequence shown here is derived from an EMBL/GenBank/DDBJ whole genome shotgun (WGS) entry which is preliminary data.</text>
</comment>
<dbReference type="SUPFAM" id="SSF52540">
    <property type="entry name" value="P-loop containing nucleoside triphosphate hydrolases"/>
    <property type="match status" value="1"/>
</dbReference>
<feature type="chain" id="PRO_5047369097" evidence="2">
    <location>
        <begin position="24"/>
        <end position="785"/>
    </location>
</feature>
<feature type="transmembrane region" description="Helical" evidence="1">
    <location>
        <begin position="224"/>
        <end position="248"/>
    </location>
</feature>
<dbReference type="InterPro" id="IPR049945">
    <property type="entry name" value="AAA_22"/>
</dbReference>
<proteinExistence type="predicted"/>
<keyword evidence="4" id="KW-0067">ATP-binding</keyword>
<sequence length="785" mass="90582">MLPKFITALLTLGAILCSMPSMSADWRAYDAPKLTESSEHIHQQVNALPELHMANHHDKNQAAKMLIATFTEQQAHAKKLNQALTVFRNQHSAKQWALVEKTKYSLDSLSQDKSKLLNYVTDSVNERFTGFGPDGVRQLLLEVSVTESIVNYQVVSQYRSFIKFINDLKISPVPVLVLIFKLLVIYFALSWWLKAGPAIIVRQLDETQLKLQNNQMSSHTFWRYFNIIQVPVAWFIAMSLLLQVLVNLPGLESLNYLSVIINWSFSAAIIIRLLMEFTAYHSYHNNQSDVVALRVRTLKRWVWTLMVAGIIIKATTMSVYQGTIYAWVNTLILIIVTLLLIKTLRDWRNVIFVQLERNEEQPNYIQWAIKRKDNRFIAPIATLLGIIRLFTQRLFQELFNSLSQYQSFKHAIAYFFRIEVAKQSKADKDNANMARIKGEATFNYVKPGHEQSELINHYASDELNEISRYVLAPIPAMAVLYGERGLGLTTLLKRVIYRAKSQHAIYINCPHGGYNALVQQLCASLDLQEDAQEVTLIKYLRASEQRIVFCIDNCQRIISPKVNGLHDLMRLSKLLRRGRNNHGVVLGIEVSAWRFVDRARGERLLFDKVIAMPRWNEDQIASLLSSRIETEGEYALSFKGLKLPKQWDEHKLSDTERAEQGFYRILWDYSDGNPSVALRFFRQSLHQDKQTEEVFVRIFKAPDAKELENMPKPMLAVLRAIVQLEVASAEELSDCTQLGFAEVLNTLRYFQNRGFIELIDDKAKISSHWFRYITNTLHNQHLLVK</sequence>
<organism evidence="4 5">
    <name type="scientific">Shewanella intestini</name>
    <dbReference type="NCBI Taxonomy" id="2017544"/>
    <lineage>
        <taxon>Bacteria</taxon>
        <taxon>Pseudomonadati</taxon>
        <taxon>Pseudomonadota</taxon>
        <taxon>Gammaproteobacteria</taxon>
        <taxon>Alteromonadales</taxon>
        <taxon>Shewanellaceae</taxon>
        <taxon>Shewanella</taxon>
    </lineage>
</organism>
<dbReference type="Proteomes" id="UP000811844">
    <property type="component" value="Unassembled WGS sequence"/>
</dbReference>
<keyword evidence="1" id="KW-1133">Transmembrane helix</keyword>
<name>A0ABS5HXV6_9GAMM</name>
<dbReference type="Gene3D" id="3.40.50.300">
    <property type="entry name" value="P-loop containing nucleotide triphosphate hydrolases"/>
    <property type="match status" value="1"/>
</dbReference>
<dbReference type="GO" id="GO:0005524">
    <property type="term" value="F:ATP binding"/>
    <property type="evidence" value="ECO:0007669"/>
    <property type="project" value="UniProtKB-KW"/>
</dbReference>
<reference evidence="4 5" key="1">
    <citation type="submission" date="2020-02" db="EMBL/GenBank/DDBJ databases">
        <title>Shewanella WXL01 sp. nov., a marine bacterium isolated from green algae in Luhuitou Fringing Reef (Northern South China Sea).</title>
        <authorList>
            <person name="Wang X."/>
        </authorList>
    </citation>
    <scope>NUCLEOTIDE SEQUENCE [LARGE SCALE GENOMIC DNA]</scope>
    <source>
        <strain evidence="4 5">MCCC 1A01895</strain>
    </source>
</reference>
<keyword evidence="4" id="KW-0547">Nucleotide-binding</keyword>
<gene>
    <name evidence="4" type="ORF">G3R48_01140</name>
</gene>
<keyword evidence="2" id="KW-0732">Signal</keyword>
<feature type="transmembrane region" description="Helical" evidence="1">
    <location>
        <begin position="324"/>
        <end position="341"/>
    </location>
</feature>
<feature type="signal peptide" evidence="2">
    <location>
        <begin position="1"/>
        <end position="23"/>
    </location>
</feature>
<feature type="domain" description="ORC1/DEAH AAA+ ATPase" evidence="3">
    <location>
        <begin position="477"/>
        <end position="577"/>
    </location>
</feature>
<keyword evidence="1" id="KW-0812">Transmembrane</keyword>
<keyword evidence="1" id="KW-0472">Membrane</keyword>